<dbReference type="Proteomes" id="UP000887013">
    <property type="component" value="Unassembled WGS sequence"/>
</dbReference>
<organism evidence="1 2">
    <name type="scientific">Nephila pilipes</name>
    <name type="common">Giant wood spider</name>
    <name type="synonym">Nephila maculata</name>
    <dbReference type="NCBI Taxonomy" id="299642"/>
    <lineage>
        <taxon>Eukaryota</taxon>
        <taxon>Metazoa</taxon>
        <taxon>Ecdysozoa</taxon>
        <taxon>Arthropoda</taxon>
        <taxon>Chelicerata</taxon>
        <taxon>Arachnida</taxon>
        <taxon>Araneae</taxon>
        <taxon>Araneomorphae</taxon>
        <taxon>Entelegynae</taxon>
        <taxon>Araneoidea</taxon>
        <taxon>Nephilidae</taxon>
        <taxon>Nephila</taxon>
    </lineage>
</organism>
<keyword evidence="2" id="KW-1185">Reference proteome</keyword>
<name>A0A8X6MX67_NEPPI</name>
<proteinExistence type="predicted"/>
<comment type="caution">
    <text evidence="1">The sequence shown here is derived from an EMBL/GenBank/DDBJ whole genome shotgun (WGS) entry which is preliminary data.</text>
</comment>
<dbReference type="EMBL" id="BMAW01051778">
    <property type="protein sequence ID" value="GFS82263.1"/>
    <property type="molecule type" value="Genomic_DNA"/>
</dbReference>
<reference evidence="1" key="1">
    <citation type="submission" date="2020-08" db="EMBL/GenBank/DDBJ databases">
        <title>Multicomponent nature underlies the extraordinary mechanical properties of spider dragline silk.</title>
        <authorList>
            <person name="Kono N."/>
            <person name="Nakamura H."/>
            <person name="Mori M."/>
            <person name="Yoshida Y."/>
            <person name="Ohtoshi R."/>
            <person name="Malay A.D."/>
            <person name="Moran D.A.P."/>
            <person name="Tomita M."/>
            <person name="Numata K."/>
            <person name="Arakawa K."/>
        </authorList>
    </citation>
    <scope>NUCLEOTIDE SEQUENCE</scope>
</reference>
<dbReference type="AlphaFoldDB" id="A0A8X6MX67"/>
<evidence type="ECO:0000313" key="2">
    <source>
        <dbReference type="Proteomes" id="UP000887013"/>
    </source>
</evidence>
<accession>A0A8X6MX67</accession>
<gene>
    <name evidence="1" type="primary">TY3B-I_126</name>
    <name evidence="1" type="ORF">NPIL_576671</name>
</gene>
<evidence type="ECO:0000313" key="1">
    <source>
        <dbReference type="EMBL" id="GFS82263.1"/>
    </source>
</evidence>
<protein>
    <submittedName>
        <fullName evidence="1">Transposon Ty3-I Gag-Pol polyprotein</fullName>
    </submittedName>
</protein>
<sequence length="109" mass="12863">MELQKPHINRESYTAIEENSNLSTVNKTSKYFELFSLYPDLTKPNLTNRVVKHDIEPHLVTTNQPVYFRAQLAPEKLQITKQEFHYMLENETMTKFDPLNLCELSPYTL</sequence>
<dbReference type="OrthoDB" id="7417053at2759"/>